<dbReference type="GO" id="GO:0051607">
    <property type="term" value="P:defense response to virus"/>
    <property type="evidence" value="ECO:0007669"/>
    <property type="project" value="TreeGrafter"/>
</dbReference>
<feature type="domain" description="Tetratrico peptide repeat group 5" evidence="5">
    <location>
        <begin position="442"/>
        <end position="501"/>
    </location>
</feature>
<dbReference type="Pfam" id="PF13432">
    <property type="entry name" value="TPR_16"/>
    <property type="match status" value="1"/>
</dbReference>
<dbReference type="PANTHER" id="PTHR10271">
    <property type="entry name" value="INTERFERON-INDUCED PROTEIN WITH TETRATRICOPEPTIDE REPEATS"/>
    <property type="match status" value="1"/>
</dbReference>
<keyword evidence="1" id="KW-0677">Repeat</keyword>
<evidence type="ECO:0000256" key="4">
    <source>
        <dbReference type="PROSITE-ProRule" id="PRU00339"/>
    </source>
</evidence>
<accession>A0A9Q1BUX9</accession>
<dbReference type="OrthoDB" id="10043504at2759"/>
<dbReference type="Proteomes" id="UP001152320">
    <property type="component" value="Chromosome 11"/>
</dbReference>
<keyword evidence="7" id="KW-1185">Reference proteome</keyword>
<comment type="similarity">
    <text evidence="3">Belongs to the IFIT family.</text>
</comment>
<dbReference type="Gene3D" id="1.25.40.10">
    <property type="entry name" value="Tetratricopeptide repeat domain"/>
    <property type="match status" value="3"/>
</dbReference>
<evidence type="ECO:0000313" key="7">
    <source>
        <dbReference type="Proteomes" id="UP001152320"/>
    </source>
</evidence>
<comment type="caution">
    <text evidence="6">The sequence shown here is derived from an EMBL/GenBank/DDBJ whole genome shotgun (WGS) entry which is preliminary data.</text>
</comment>
<name>A0A9Q1BUX9_HOLLE</name>
<evidence type="ECO:0000259" key="5">
    <source>
        <dbReference type="Pfam" id="PF12688"/>
    </source>
</evidence>
<sequence length="856" mass="99163">MACNPNWWKDLPCHLSPAWNLHGTRELDIRKLKRQIDDDLRVAPYFMKAESLLYKAFLEVPPTSFLNRGPSNPQKALKFLAEAEDYVKTTLKDDRDARNGYGIVIYAFRMWIYSERPQRSKMEKVEIALKELNSSQTKKSQAFVDVILAASLSRLGLNRYDEAADLFAKALEQYPENTHWMFGRALMLGRLARSARSRIYGSDNVPEEITEKFEREKELLEEIRTLDPSFAWPIAYLGQCLFNLKRKEEALACLEYAISRDQGNTDIALISARVYKWLRQFSKSEEILMKLPEQSKTPEVSFQIGLIHYERARNVTLGNAAEEMGNKKEEETHRLLRKALEYMEDAVAEDDCHFPAANKCAEISAKLGDNEEANEKYLNLFQRKDMLPVTQFHIRRSANFVKQVFEPADVLDNIYKMLDLCVCHFTTFDKIGVGTFESSVKKDAEKFFRELEAMSKGEDNELRRQATIYLADIQRRMGKYDEAKQLIVTLLDSDQQNLNEAELRWILGKCQCGLGELAEAECQANCLKMLPFQQAFPADELYADVYLKRAQEKLSPYSSINGDIEDYIFVVENLRKAIRKGSIEACYLYLTKVDGLQERLCSLKESIPQILAEIYKCVESNTTCHKDFPVMYDKGTSNNPVDFIKKRISCVLVHPMARGDSNVPEGSKKRYTFLSETRQHLFEFERCYLQVRNSDESWSRCCQKAAEQVLSNARKLLDHVIYDYQKKVLKVDPAVTQFPVHFNWDEGKEDKESVPDKFSGYLKSKFKGYDMDPDMKTFFIELQPMYSRENLWLPALGSFTVEDKHKGTSSDCDTFNIVLKKADPIPYKKVDLVRRSCFEVERIAEFILDFLQKNFN</sequence>
<dbReference type="AlphaFoldDB" id="A0A9Q1BUX9"/>
<evidence type="ECO:0000256" key="3">
    <source>
        <dbReference type="ARBA" id="ARBA00038336"/>
    </source>
</evidence>
<dbReference type="InterPro" id="IPR011990">
    <property type="entry name" value="TPR-like_helical_dom_sf"/>
</dbReference>
<evidence type="ECO:0000256" key="1">
    <source>
        <dbReference type="ARBA" id="ARBA00022737"/>
    </source>
</evidence>
<gene>
    <name evidence="6" type="ORF">HOLleu_23159</name>
</gene>
<feature type="repeat" description="TPR" evidence="4">
    <location>
        <begin position="144"/>
        <end position="177"/>
    </location>
</feature>
<evidence type="ECO:0000313" key="6">
    <source>
        <dbReference type="EMBL" id="KAJ8033036.1"/>
    </source>
</evidence>
<dbReference type="EMBL" id="JAIZAY010000011">
    <property type="protein sequence ID" value="KAJ8033036.1"/>
    <property type="molecule type" value="Genomic_DNA"/>
</dbReference>
<reference evidence="6" key="1">
    <citation type="submission" date="2021-10" db="EMBL/GenBank/DDBJ databases">
        <title>Tropical sea cucumber genome reveals ecological adaptation and Cuvierian tubules defense mechanism.</title>
        <authorList>
            <person name="Chen T."/>
        </authorList>
    </citation>
    <scope>NUCLEOTIDE SEQUENCE</scope>
    <source>
        <strain evidence="6">Nanhai2018</strain>
        <tissue evidence="6">Muscle</tissue>
    </source>
</reference>
<dbReference type="Pfam" id="PF12688">
    <property type="entry name" value="TPR_5"/>
    <property type="match status" value="1"/>
</dbReference>
<evidence type="ECO:0000256" key="2">
    <source>
        <dbReference type="ARBA" id="ARBA00022803"/>
    </source>
</evidence>
<protein>
    <submittedName>
        <fullName evidence="6">Interferon-induced protein with tetratricopeptide repeats 3</fullName>
    </submittedName>
</protein>
<proteinExistence type="inferred from homology"/>
<organism evidence="6 7">
    <name type="scientific">Holothuria leucospilota</name>
    <name type="common">Black long sea cucumber</name>
    <name type="synonym">Mertensiothuria leucospilota</name>
    <dbReference type="NCBI Taxonomy" id="206669"/>
    <lineage>
        <taxon>Eukaryota</taxon>
        <taxon>Metazoa</taxon>
        <taxon>Echinodermata</taxon>
        <taxon>Eleutherozoa</taxon>
        <taxon>Echinozoa</taxon>
        <taxon>Holothuroidea</taxon>
        <taxon>Aspidochirotacea</taxon>
        <taxon>Aspidochirotida</taxon>
        <taxon>Holothuriidae</taxon>
        <taxon>Holothuria</taxon>
    </lineage>
</organism>
<dbReference type="PANTHER" id="PTHR10271:SF0">
    <property type="entry name" value="INTERFERON-INDUCED PROTEIN WITH TETRATRICOPEPTIDE REPEATS 5"/>
    <property type="match status" value="1"/>
</dbReference>
<keyword evidence="2 4" id="KW-0802">TPR repeat</keyword>
<dbReference type="PROSITE" id="PS50005">
    <property type="entry name" value="TPR"/>
    <property type="match status" value="1"/>
</dbReference>
<dbReference type="GO" id="GO:0005829">
    <property type="term" value="C:cytosol"/>
    <property type="evidence" value="ECO:0007669"/>
    <property type="project" value="TreeGrafter"/>
</dbReference>
<dbReference type="InterPro" id="IPR019734">
    <property type="entry name" value="TPR_rpt"/>
</dbReference>
<dbReference type="SMART" id="SM00028">
    <property type="entry name" value="TPR"/>
    <property type="match status" value="3"/>
</dbReference>
<dbReference type="InterPro" id="IPR041656">
    <property type="entry name" value="TPR_5"/>
</dbReference>
<dbReference type="SUPFAM" id="SSF48452">
    <property type="entry name" value="TPR-like"/>
    <property type="match status" value="2"/>
</dbReference>